<evidence type="ECO:0000313" key="2">
    <source>
        <dbReference type="EMBL" id="KEY73650.1"/>
    </source>
</evidence>
<keyword evidence="1" id="KW-1133">Transmembrane helix</keyword>
<dbReference type="AlphaFoldDB" id="A0A084B7X1"/>
<dbReference type="OrthoDB" id="3034003at2759"/>
<keyword evidence="1" id="KW-0472">Membrane</keyword>
<organism evidence="2 3">
    <name type="scientific">Stachybotrys chartarum (strain CBS 109288 / IBT 7711)</name>
    <name type="common">Toxic black mold</name>
    <name type="synonym">Stilbospora chartarum</name>
    <dbReference type="NCBI Taxonomy" id="1280523"/>
    <lineage>
        <taxon>Eukaryota</taxon>
        <taxon>Fungi</taxon>
        <taxon>Dikarya</taxon>
        <taxon>Ascomycota</taxon>
        <taxon>Pezizomycotina</taxon>
        <taxon>Sordariomycetes</taxon>
        <taxon>Hypocreomycetidae</taxon>
        <taxon>Hypocreales</taxon>
        <taxon>Stachybotryaceae</taxon>
        <taxon>Stachybotrys</taxon>
    </lineage>
</organism>
<evidence type="ECO:0000313" key="3">
    <source>
        <dbReference type="Proteomes" id="UP000028045"/>
    </source>
</evidence>
<keyword evidence="1" id="KW-0812">Transmembrane</keyword>
<protein>
    <submittedName>
        <fullName evidence="2">Uncharacterized protein</fullName>
    </submittedName>
</protein>
<dbReference type="HOGENOM" id="CLU_009663_0_0_1"/>
<proteinExistence type="predicted"/>
<sequence length="748" mass="83726">MTPLGLRDEILPSKTEPIDFQYARDPTPWGTVTMARPNRPFGRYCEYGRRINCPGQYQGVDFNETSEGNFRSVKTDDSSTVNTTVPANYTAMFSSATAGAGNTVSGLFDIQYRRWAINFEDIIDHGEPRITGNYRYIETLIPQEDVLLKEGLIVDVSDNQGIGFRNHTVPVDLVHGGTWSEDLTWLDPVTSCVDTNLTIEIRTLDSVEDWGAEETVYLVDRGAFRDLDIRALQTPPWGDNQTLDLFGRAYKAARMYNVLVANSLNVSLPLPRGEDTIPRIDTQFGVLNSTLNMDDIIFNTYNPDLIKISEIKGLTDAYYDRNQSVLPPSDFVDRYEDGRRKLFASNFTAIRNICRGFYILDDTSIDWRATNITNPAVECGLLIGAGRSTRAVDDSDLPPPMDGLEVTRKNIYVCASGIRASIKTVDFRYNGTNGHLSNLMVERISDKEYPNEQSKPLWAVEHSEPWRMTFDPLWGIVNNSYEATEGFYTMRSGKLWLPATVTSGSLFGSRNGMDSLAAVSAPVLNMANAYDILSDQEQYVGDLSYPLVRRFSRLSSNETLASQIPSLIIADSLASLLIGTKTAIRTDPVAYPAQLSFSDPLRGLARANVVAYARVIRYDLRYAIPGLVMLSLLMLILLWTVIVLVLSPRSLLRSLRDMYNQTSTGRLATTLLYPGRSDPNESSSKWVEGDGNLVLKFGRIGNRESEYFLVVGEDSEKSLLHHGHQEHQMKTFETKDGIREQSVPLQGD</sequence>
<feature type="transmembrane region" description="Helical" evidence="1">
    <location>
        <begin position="622"/>
        <end position="646"/>
    </location>
</feature>
<reference evidence="2 3" key="1">
    <citation type="journal article" date="2014" name="BMC Genomics">
        <title>Comparative genome sequencing reveals chemotype-specific gene clusters in the toxigenic black mold Stachybotrys.</title>
        <authorList>
            <person name="Semeiks J."/>
            <person name="Borek D."/>
            <person name="Otwinowski Z."/>
            <person name="Grishin N.V."/>
        </authorList>
    </citation>
    <scope>NUCLEOTIDE SEQUENCE [LARGE SCALE GENOMIC DNA]</scope>
    <source>
        <strain evidence="3">CBS 109288 / IBT 7711</strain>
    </source>
</reference>
<evidence type="ECO:0000256" key="1">
    <source>
        <dbReference type="SAM" id="Phobius"/>
    </source>
</evidence>
<gene>
    <name evidence="2" type="ORF">S7711_07698</name>
</gene>
<keyword evidence="3" id="KW-1185">Reference proteome</keyword>
<dbReference type="Proteomes" id="UP000028045">
    <property type="component" value="Unassembled WGS sequence"/>
</dbReference>
<name>A0A084B7X1_STACB</name>
<dbReference type="EMBL" id="KL647778">
    <property type="protein sequence ID" value="KEY73650.1"/>
    <property type="molecule type" value="Genomic_DNA"/>
</dbReference>
<accession>A0A084B7X1</accession>